<evidence type="ECO:0000256" key="2">
    <source>
        <dbReference type="ARBA" id="ARBA00023015"/>
    </source>
</evidence>
<gene>
    <name evidence="6" type="ORF">ACFFGE_10775</name>
</gene>
<evidence type="ECO:0000256" key="4">
    <source>
        <dbReference type="ARBA" id="ARBA00023163"/>
    </source>
</evidence>
<sequence>MDRLDALRLFVRTVETGSFTRAGAELNVSQPQASRAVAGLEAQLGARLLLRSTRRLSPTEAGQRVYEQAQRLLAEEAALIEVASGADREPAGRLRISGSVVFSETELAPQAAAFLEAYPRVRLDIVATDARIDLVAEGVDLTFRLGELADSGLTARRLGGYARWLVATPEVAERVAAEGDLKAALARLGIAFTGTSTAARWRLTDERTTMDVELAGRVSAANGAVVHRLAREGVGVALLPHFAVKACLEAGRLVRVAPSWRGDPAPLHAVWTGRALPGKARAFLDFLQPRLALDAR</sequence>
<comment type="caution">
    <text evidence="6">The sequence shown here is derived from an EMBL/GenBank/DDBJ whole genome shotgun (WGS) entry which is preliminary data.</text>
</comment>
<dbReference type="Gene3D" id="3.40.190.290">
    <property type="match status" value="1"/>
</dbReference>
<evidence type="ECO:0000313" key="7">
    <source>
        <dbReference type="Proteomes" id="UP001589906"/>
    </source>
</evidence>
<dbReference type="PANTHER" id="PTHR30537:SF5">
    <property type="entry name" value="HTH-TYPE TRANSCRIPTIONAL ACTIVATOR TTDR-RELATED"/>
    <property type="match status" value="1"/>
</dbReference>
<feature type="domain" description="HTH lysR-type" evidence="5">
    <location>
        <begin position="1"/>
        <end position="59"/>
    </location>
</feature>
<keyword evidence="2" id="KW-0805">Transcription regulation</keyword>
<evidence type="ECO:0000259" key="5">
    <source>
        <dbReference type="PROSITE" id="PS50931"/>
    </source>
</evidence>
<keyword evidence="3" id="KW-0238">DNA-binding</keyword>
<dbReference type="CDD" id="cd08422">
    <property type="entry name" value="PBP2_CrgA_like"/>
    <property type="match status" value="1"/>
</dbReference>
<accession>A0ABV6R5T5</accession>
<dbReference type="InterPro" id="IPR036388">
    <property type="entry name" value="WH-like_DNA-bd_sf"/>
</dbReference>
<reference evidence="6 7" key="1">
    <citation type="submission" date="2024-09" db="EMBL/GenBank/DDBJ databases">
        <authorList>
            <person name="Sun Q."/>
            <person name="Mori K."/>
        </authorList>
    </citation>
    <scope>NUCLEOTIDE SEQUENCE [LARGE SCALE GENOMIC DNA]</scope>
    <source>
        <strain evidence="6 7">NCAIM B.02621</strain>
    </source>
</reference>
<evidence type="ECO:0000256" key="3">
    <source>
        <dbReference type="ARBA" id="ARBA00023125"/>
    </source>
</evidence>
<dbReference type="PROSITE" id="PS50931">
    <property type="entry name" value="HTH_LYSR"/>
    <property type="match status" value="1"/>
</dbReference>
<name>A0ABV6R5T5_9CAUL</name>
<dbReference type="InterPro" id="IPR005119">
    <property type="entry name" value="LysR_subst-bd"/>
</dbReference>
<dbReference type="Gene3D" id="1.10.10.10">
    <property type="entry name" value="Winged helix-like DNA-binding domain superfamily/Winged helix DNA-binding domain"/>
    <property type="match status" value="1"/>
</dbReference>
<evidence type="ECO:0000313" key="6">
    <source>
        <dbReference type="EMBL" id="MFC0634357.1"/>
    </source>
</evidence>
<dbReference type="RefSeq" id="WP_376836395.1">
    <property type="nucleotide sequence ID" value="NZ_JBHLSW010000007.1"/>
</dbReference>
<dbReference type="PANTHER" id="PTHR30537">
    <property type="entry name" value="HTH-TYPE TRANSCRIPTIONAL REGULATOR"/>
    <property type="match status" value="1"/>
</dbReference>
<dbReference type="SUPFAM" id="SSF53850">
    <property type="entry name" value="Periplasmic binding protein-like II"/>
    <property type="match status" value="1"/>
</dbReference>
<keyword evidence="4" id="KW-0804">Transcription</keyword>
<evidence type="ECO:0000256" key="1">
    <source>
        <dbReference type="ARBA" id="ARBA00009437"/>
    </source>
</evidence>
<dbReference type="Pfam" id="PF03466">
    <property type="entry name" value="LysR_substrate"/>
    <property type="match status" value="1"/>
</dbReference>
<organism evidence="6 7">
    <name type="scientific">Brevundimonas balnearis</name>
    <dbReference type="NCBI Taxonomy" id="1572858"/>
    <lineage>
        <taxon>Bacteria</taxon>
        <taxon>Pseudomonadati</taxon>
        <taxon>Pseudomonadota</taxon>
        <taxon>Alphaproteobacteria</taxon>
        <taxon>Caulobacterales</taxon>
        <taxon>Caulobacteraceae</taxon>
        <taxon>Brevundimonas</taxon>
    </lineage>
</organism>
<comment type="similarity">
    <text evidence="1">Belongs to the LysR transcriptional regulatory family.</text>
</comment>
<dbReference type="SUPFAM" id="SSF46785">
    <property type="entry name" value="Winged helix' DNA-binding domain"/>
    <property type="match status" value="1"/>
</dbReference>
<protein>
    <submittedName>
        <fullName evidence="6">LysR substrate-binding domain-containing protein</fullName>
    </submittedName>
</protein>
<dbReference type="PRINTS" id="PR00039">
    <property type="entry name" value="HTHLYSR"/>
</dbReference>
<dbReference type="EMBL" id="JBHLSW010000007">
    <property type="protein sequence ID" value="MFC0634357.1"/>
    <property type="molecule type" value="Genomic_DNA"/>
</dbReference>
<dbReference type="InterPro" id="IPR058163">
    <property type="entry name" value="LysR-type_TF_proteobact-type"/>
</dbReference>
<dbReference type="Proteomes" id="UP001589906">
    <property type="component" value="Unassembled WGS sequence"/>
</dbReference>
<dbReference type="InterPro" id="IPR000847">
    <property type="entry name" value="LysR_HTH_N"/>
</dbReference>
<dbReference type="Pfam" id="PF00126">
    <property type="entry name" value="HTH_1"/>
    <property type="match status" value="1"/>
</dbReference>
<dbReference type="InterPro" id="IPR036390">
    <property type="entry name" value="WH_DNA-bd_sf"/>
</dbReference>
<keyword evidence="7" id="KW-1185">Reference proteome</keyword>
<proteinExistence type="inferred from homology"/>